<reference evidence="1" key="1">
    <citation type="submission" date="2018-04" db="EMBL/GenBank/DDBJ databases">
        <title>Transcriptome assembly of Sipha flava.</title>
        <authorList>
            <person name="Scully E.D."/>
            <person name="Geib S.M."/>
            <person name="Palmer N.A."/>
            <person name="Koch K."/>
            <person name="Bradshaw J."/>
            <person name="Heng-Moss T."/>
            <person name="Sarath G."/>
        </authorList>
    </citation>
    <scope>NUCLEOTIDE SEQUENCE</scope>
</reference>
<organism evidence="1">
    <name type="scientific">Sipha flava</name>
    <name type="common">yellow sugarcane aphid</name>
    <dbReference type="NCBI Taxonomy" id="143950"/>
    <lineage>
        <taxon>Eukaryota</taxon>
        <taxon>Metazoa</taxon>
        <taxon>Ecdysozoa</taxon>
        <taxon>Arthropoda</taxon>
        <taxon>Hexapoda</taxon>
        <taxon>Insecta</taxon>
        <taxon>Pterygota</taxon>
        <taxon>Neoptera</taxon>
        <taxon>Paraneoptera</taxon>
        <taxon>Hemiptera</taxon>
        <taxon>Sternorrhyncha</taxon>
        <taxon>Aphidomorpha</taxon>
        <taxon>Aphidoidea</taxon>
        <taxon>Aphididae</taxon>
        <taxon>Sipha</taxon>
    </lineage>
</organism>
<dbReference type="OrthoDB" id="425681at2759"/>
<protein>
    <submittedName>
        <fullName evidence="1">Transposon TX1 uncharacterized protein</fullName>
    </submittedName>
</protein>
<evidence type="ECO:0000313" key="1">
    <source>
        <dbReference type="EMBL" id="MBY78297.1"/>
    </source>
</evidence>
<dbReference type="SUPFAM" id="SSF56672">
    <property type="entry name" value="DNA/RNA polymerases"/>
    <property type="match status" value="1"/>
</dbReference>
<dbReference type="InterPro" id="IPR043502">
    <property type="entry name" value="DNA/RNA_pol_sf"/>
</dbReference>
<gene>
    <name evidence="1" type="primary">YTX2_5</name>
    <name evidence="1" type="ORF">g.122362</name>
</gene>
<dbReference type="GO" id="GO:0071897">
    <property type="term" value="P:DNA biosynthetic process"/>
    <property type="evidence" value="ECO:0007669"/>
    <property type="project" value="UniProtKB-ARBA"/>
</dbReference>
<dbReference type="PANTHER" id="PTHR19446">
    <property type="entry name" value="REVERSE TRANSCRIPTASES"/>
    <property type="match status" value="1"/>
</dbReference>
<proteinExistence type="predicted"/>
<dbReference type="AlphaFoldDB" id="A0A2S2QKN2"/>
<sequence>MPTEPNDTECLPPSRDEILQQLNRLKNYKTPGEDGIQGEVLKNLDELTINKIHSIIESVWHEERLPKDWGTALICPIHKRNDSQECSNYRSIALLDTTYKVLAYCILDRVRPIAENLLGDYQGGFRPNRSTTDQIFVARQILQKS</sequence>
<accession>A0A2S2QKN2</accession>
<name>A0A2S2QKN2_9HEMI</name>
<dbReference type="EMBL" id="GGMS01009094">
    <property type="protein sequence ID" value="MBY78297.1"/>
    <property type="molecule type" value="Transcribed_RNA"/>
</dbReference>